<keyword evidence="6 8" id="KW-1133">Transmembrane helix</keyword>
<proteinExistence type="inferred from homology"/>
<evidence type="ECO:0000256" key="1">
    <source>
        <dbReference type="ARBA" id="ARBA00004651"/>
    </source>
</evidence>
<feature type="transmembrane region" description="Helical" evidence="8">
    <location>
        <begin position="169"/>
        <end position="190"/>
    </location>
</feature>
<dbReference type="Pfam" id="PF03547">
    <property type="entry name" value="Mem_trans"/>
    <property type="match status" value="1"/>
</dbReference>
<feature type="transmembrane region" description="Helical" evidence="8">
    <location>
        <begin position="34"/>
        <end position="52"/>
    </location>
</feature>
<organism evidence="9 10">
    <name type="scientific">Kitasatospora saccharophila</name>
    <dbReference type="NCBI Taxonomy" id="407973"/>
    <lineage>
        <taxon>Bacteria</taxon>
        <taxon>Bacillati</taxon>
        <taxon>Actinomycetota</taxon>
        <taxon>Actinomycetes</taxon>
        <taxon>Kitasatosporales</taxon>
        <taxon>Streptomycetaceae</taxon>
        <taxon>Kitasatospora</taxon>
    </lineage>
</organism>
<gene>
    <name evidence="9" type="ORF">GCM10009759_17860</name>
</gene>
<keyword evidence="4" id="KW-1003">Cell membrane</keyword>
<keyword evidence="5 8" id="KW-0812">Transmembrane</keyword>
<evidence type="ECO:0000313" key="10">
    <source>
        <dbReference type="Proteomes" id="UP001500897"/>
    </source>
</evidence>
<dbReference type="EMBL" id="BAAANS010000009">
    <property type="protein sequence ID" value="GAA2092295.1"/>
    <property type="molecule type" value="Genomic_DNA"/>
</dbReference>
<dbReference type="InterPro" id="IPR004776">
    <property type="entry name" value="Mem_transp_PIN-like"/>
</dbReference>
<reference evidence="9 10" key="1">
    <citation type="journal article" date="2019" name="Int. J. Syst. Evol. Microbiol.">
        <title>The Global Catalogue of Microorganisms (GCM) 10K type strain sequencing project: providing services to taxonomists for standard genome sequencing and annotation.</title>
        <authorList>
            <consortium name="The Broad Institute Genomics Platform"/>
            <consortium name="The Broad Institute Genome Sequencing Center for Infectious Disease"/>
            <person name="Wu L."/>
            <person name="Ma J."/>
        </authorList>
    </citation>
    <scope>NUCLEOTIDE SEQUENCE [LARGE SCALE GENOMIC DNA]</scope>
    <source>
        <strain evidence="9 10">JCM 14559</strain>
    </source>
</reference>
<accession>A0ABN2WHW6</accession>
<dbReference type="RefSeq" id="WP_344551387.1">
    <property type="nucleotide sequence ID" value="NZ_BAAANS010000009.1"/>
</dbReference>
<feature type="transmembrane region" description="Helical" evidence="8">
    <location>
        <begin position="128"/>
        <end position="148"/>
    </location>
</feature>
<keyword evidence="10" id="KW-1185">Reference proteome</keyword>
<keyword evidence="3" id="KW-0813">Transport</keyword>
<evidence type="ECO:0000256" key="8">
    <source>
        <dbReference type="SAM" id="Phobius"/>
    </source>
</evidence>
<evidence type="ECO:0000256" key="6">
    <source>
        <dbReference type="ARBA" id="ARBA00022989"/>
    </source>
</evidence>
<name>A0ABN2WHW6_9ACTN</name>
<comment type="similarity">
    <text evidence="2">Belongs to the auxin efflux carrier (TC 2.A.69) family.</text>
</comment>
<dbReference type="InterPro" id="IPR038770">
    <property type="entry name" value="Na+/solute_symporter_sf"/>
</dbReference>
<feature type="transmembrane region" description="Helical" evidence="8">
    <location>
        <begin position="202"/>
        <end position="223"/>
    </location>
</feature>
<feature type="transmembrane region" description="Helical" evidence="8">
    <location>
        <begin position="235"/>
        <end position="259"/>
    </location>
</feature>
<dbReference type="Gene3D" id="1.20.1530.20">
    <property type="match status" value="1"/>
</dbReference>
<evidence type="ECO:0000256" key="2">
    <source>
        <dbReference type="ARBA" id="ARBA00010145"/>
    </source>
</evidence>
<evidence type="ECO:0000313" key="9">
    <source>
        <dbReference type="EMBL" id="GAA2092295.1"/>
    </source>
</evidence>
<evidence type="ECO:0000256" key="5">
    <source>
        <dbReference type="ARBA" id="ARBA00022692"/>
    </source>
</evidence>
<evidence type="ECO:0000256" key="7">
    <source>
        <dbReference type="ARBA" id="ARBA00023136"/>
    </source>
</evidence>
<evidence type="ECO:0000256" key="3">
    <source>
        <dbReference type="ARBA" id="ARBA00022448"/>
    </source>
</evidence>
<comment type="subcellular location">
    <subcellularLocation>
        <location evidence="1">Cell membrane</location>
        <topology evidence="1">Multi-pass membrane protein</topology>
    </subcellularLocation>
</comment>
<protein>
    <submittedName>
        <fullName evidence="9">AEC family transporter</fullName>
    </submittedName>
</protein>
<dbReference type="PANTHER" id="PTHR36838">
    <property type="entry name" value="AUXIN EFFLUX CARRIER FAMILY PROTEIN"/>
    <property type="match status" value="1"/>
</dbReference>
<sequence>MEALVAAFAPIWVLTAVGWLAGRTGLLGADAEAVLGRFVFHVAMPAALFTVVARTDLASFADTWVLAFVAGTALASLLGLLAGRRPARTGQPGRGTAGRTVAVMAAGYVNSGNLGIPVAAQVLGDASYVAPVLLFQVLLVTPVVLAVLDATTGAAPPSRVERLRRLALLPLRNPVILGAGLGALFSAAGWRLPGPLAHSADLLGAAAVPAALVTLGLSLHTPPGAVPQRPERGELAVAVLVKAFGQPLAALAVGTLLLHLSGPQLRAAVLLSALPTAQNVYVYARLYGAAPVLARSAVLVSTVLSMLTLSVIAWSLGGG</sequence>
<keyword evidence="7 8" id="KW-0472">Membrane</keyword>
<comment type="caution">
    <text evidence="9">The sequence shown here is derived from an EMBL/GenBank/DDBJ whole genome shotgun (WGS) entry which is preliminary data.</text>
</comment>
<dbReference type="PANTHER" id="PTHR36838:SF3">
    <property type="entry name" value="TRANSPORTER AUXIN EFFLUX CARRIER EC FAMILY"/>
    <property type="match status" value="1"/>
</dbReference>
<feature type="transmembrane region" description="Helical" evidence="8">
    <location>
        <begin position="265"/>
        <end position="284"/>
    </location>
</feature>
<feature type="transmembrane region" description="Helical" evidence="8">
    <location>
        <begin position="296"/>
        <end position="316"/>
    </location>
</feature>
<evidence type="ECO:0000256" key="4">
    <source>
        <dbReference type="ARBA" id="ARBA00022475"/>
    </source>
</evidence>
<dbReference type="Proteomes" id="UP001500897">
    <property type="component" value="Unassembled WGS sequence"/>
</dbReference>
<feature type="transmembrane region" description="Helical" evidence="8">
    <location>
        <begin position="64"/>
        <end position="82"/>
    </location>
</feature>